<evidence type="ECO:0000313" key="3">
    <source>
        <dbReference type="Proteomes" id="UP000184063"/>
    </source>
</evidence>
<gene>
    <name evidence="2" type="ORF">ASPFODRAFT_53584</name>
</gene>
<feature type="domain" description="Azaphilone pigments biosynthesis cluster protein L N-terminal" evidence="1">
    <location>
        <begin position="1"/>
        <end position="188"/>
    </location>
</feature>
<dbReference type="Pfam" id="PF17111">
    <property type="entry name" value="PigL_N"/>
    <property type="match status" value="1"/>
</dbReference>
<dbReference type="VEuPathDB" id="FungiDB:ASPFODRAFT_53584"/>
<dbReference type="EMBL" id="KV878257">
    <property type="protein sequence ID" value="OJZ80252.1"/>
    <property type="molecule type" value="Genomic_DNA"/>
</dbReference>
<dbReference type="OrthoDB" id="432483at2759"/>
<dbReference type="Proteomes" id="UP000184063">
    <property type="component" value="Unassembled WGS sequence"/>
</dbReference>
<name>A0A1M3T0I4_ASPLC</name>
<evidence type="ECO:0000259" key="1">
    <source>
        <dbReference type="Pfam" id="PF17111"/>
    </source>
</evidence>
<dbReference type="InterPro" id="IPR031348">
    <property type="entry name" value="PigL_N"/>
</dbReference>
<dbReference type="AlphaFoldDB" id="A0A1M3T0I4"/>
<sequence length="292" mass="32073">MDPFSVAVGTLSIVDAALQSINTLTYAINAIKDLPGVIVDLKNELAAVNAILIALDDAQRDKKLEALTLEAKTALQLAITNCARACGNFSTKLKQWTKHSNEKIHWWDRVRIGLFAEATIEALSKQLSCCKSTMSTAVSTAVLLTTATSTSINDTMQSGLREKEITISQKMIEIDEQNTETEKALQQANTAQYTDDSDPSGLIEQLQDQRIALDLSRKFLENLLSEAHHIRTGQKITKADMSDGGKLLVGLINYESSREEVRQEIHDVKATSRGKGVVGMVKGFDVNSFFKD</sequence>
<evidence type="ECO:0000313" key="2">
    <source>
        <dbReference type="EMBL" id="OJZ80252.1"/>
    </source>
</evidence>
<accession>A0A1M3T0I4</accession>
<protein>
    <recommendedName>
        <fullName evidence="1">Azaphilone pigments biosynthesis cluster protein L N-terminal domain-containing protein</fullName>
    </recommendedName>
</protein>
<proteinExistence type="predicted"/>
<reference evidence="3" key="1">
    <citation type="journal article" date="2017" name="Genome Biol.">
        <title>Comparative genomics reveals high biological diversity and specific adaptations in the industrially and medically important fungal genus Aspergillus.</title>
        <authorList>
            <person name="de Vries R.P."/>
            <person name="Riley R."/>
            <person name="Wiebenga A."/>
            <person name="Aguilar-Osorio G."/>
            <person name="Amillis S."/>
            <person name="Uchima C.A."/>
            <person name="Anderluh G."/>
            <person name="Asadollahi M."/>
            <person name="Askin M."/>
            <person name="Barry K."/>
            <person name="Battaglia E."/>
            <person name="Bayram O."/>
            <person name="Benocci T."/>
            <person name="Braus-Stromeyer S.A."/>
            <person name="Caldana C."/>
            <person name="Canovas D."/>
            <person name="Cerqueira G.C."/>
            <person name="Chen F."/>
            <person name="Chen W."/>
            <person name="Choi C."/>
            <person name="Clum A."/>
            <person name="Dos Santos R.A."/>
            <person name="Damasio A.R."/>
            <person name="Diallinas G."/>
            <person name="Emri T."/>
            <person name="Fekete E."/>
            <person name="Flipphi M."/>
            <person name="Freyberg S."/>
            <person name="Gallo A."/>
            <person name="Gournas C."/>
            <person name="Habgood R."/>
            <person name="Hainaut M."/>
            <person name="Harispe M.L."/>
            <person name="Henrissat B."/>
            <person name="Hilden K.S."/>
            <person name="Hope R."/>
            <person name="Hossain A."/>
            <person name="Karabika E."/>
            <person name="Karaffa L."/>
            <person name="Karanyi Z."/>
            <person name="Krasevec N."/>
            <person name="Kuo A."/>
            <person name="Kusch H."/>
            <person name="LaButti K."/>
            <person name="Lagendijk E.L."/>
            <person name="Lapidus A."/>
            <person name="Levasseur A."/>
            <person name="Lindquist E."/>
            <person name="Lipzen A."/>
            <person name="Logrieco A.F."/>
            <person name="MacCabe A."/>
            <person name="Maekelae M.R."/>
            <person name="Malavazi I."/>
            <person name="Melin P."/>
            <person name="Meyer V."/>
            <person name="Mielnichuk N."/>
            <person name="Miskei M."/>
            <person name="Molnar A.P."/>
            <person name="Mule G."/>
            <person name="Ngan C.Y."/>
            <person name="Orejas M."/>
            <person name="Orosz E."/>
            <person name="Ouedraogo J.P."/>
            <person name="Overkamp K.M."/>
            <person name="Park H.-S."/>
            <person name="Perrone G."/>
            <person name="Piumi F."/>
            <person name="Punt P.J."/>
            <person name="Ram A.F."/>
            <person name="Ramon A."/>
            <person name="Rauscher S."/>
            <person name="Record E."/>
            <person name="Riano-Pachon D.M."/>
            <person name="Robert V."/>
            <person name="Roehrig J."/>
            <person name="Ruller R."/>
            <person name="Salamov A."/>
            <person name="Salih N.S."/>
            <person name="Samson R.A."/>
            <person name="Sandor E."/>
            <person name="Sanguinetti M."/>
            <person name="Schuetze T."/>
            <person name="Sepcic K."/>
            <person name="Shelest E."/>
            <person name="Sherlock G."/>
            <person name="Sophianopoulou V."/>
            <person name="Squina F.M."/>
            <person name="Sun H."/>
            <person name="Susca A."/>
            <person name="Todd R.B."/>
            <person name="Tsang A."/>
            <person name="Unkles S.E."/>
            <person name="van de Wiele N."/>
            <person name="van Rossen-Uffink D."/>
            <person name="Oliveira J.V."/>
            <person name="Vesth T.C."/>
            <person name="Visser J."/>
            <person name="Yu J.-H."/>
            <person name="Zhou M."/>
            <person name="Andersen M.R."/>
            <person name="Archer D.B."/>
            <person name="Baker S.E."/>
            <person name="Benoit I."/>
            <person name="Brakhage A.A."/>
            <person name="Braus G.H."/>
            <person name="Fischer R."/>
            <person name="Frisvad J.C."/>
            <person name="Goldman G.H."/>
            <person name="Houbraken J."/>
            <person name="Oakley B."/>
            <person name="Pocsi I."/>
            <person name="Scazzocchio C."/>
            <person name="Seiboth B."/>
            <person name="vanKuyk P.A."/>
            <person name="Wortman J."/>
            <person name="Dyer P.S."/>
            <person name="Grigoriev I.V."/>
        </authorList>
    </citation>
    <scope>NUCLEOTIDE SEQUENCE [LARGE SCALE GENOMIC DNA]</scope>
    <source>
        <strain evidence="3">CBS 106.47</strain>
    </source>
</reference>
<organism evidence="2 3">
    <name type="scientific">Aspergillus luchuensis (strain CBS 106.47)</name>
    <dbReference type="NCBI Taxonomy" id="1137211"/>
    <lineage>
        <taxon>Eukaryota</taxon>
        <taxon>Fungi</taxon>
        <taxon>Dikarya</taxon>
        <taxon>Ascomycota</taxon>
        <taxon>Pezizomycotina</taxon>
        <taxon>Eurotiomycetes</taxon>
        <taxon>Eurotiomycetidae</taxon>
        <taxon>Eurotiales</taxon>
        <taxon>Aspergillaceae</taxon>
        <taxon>Aspergillus</taxon>
        <taxon>Aspergillus subgen. Circumdati</taxon>
    </lineage>
</organism>